<evidence type="ECO:0000259" key="3">
    <source>
        <dbReference type="Pfam" id="PF05193"/>
    </source>
</evidence>
<organism evidence="4 5">
    <name type="scientific">Geothermobacter ehrlichii</name>
    <dbReference type="NCBI Taxonomy" id="213224"/>
    <lineage>
        <taxon>Bacteria</taxon>
        <taxon>Pseudomonadati</taxon>
        <taxon>Thermodesulfobacteriota</taxon>
        <taxon>Desulfuromonadia</taxon>
        <taxon>Desulfuromonadales</taxon>
        <taxon>Geothermobacteraceae</taxon>
        <taxon>Geothermobacter</taxon>
    </lineage>
</organism>
<dbReference type="SUPFAM" id="SSF63411">
    <property type="entry name" value="LuxS/MPP-like metallohydrolase"/>
    <property type="match status" value="2"/>
</dbReference>
<feature type="domain" description="Peptidase M16 N-terminal" evidence="2">
    <location>
        <begin position="19"/>
        <end position="161"/>
    </location>
</feature>
<dbReference type="GO" id="GO:0046872">
    <property type="term" value="F:metal ion binding"/>
    <property type="evidence" value="ECO:0007669"/>
    <property type="project" value="InterPro"/>
</dbReference>
<evidence type="ECO:0000256" key="1">
    <source>
        <dbReference type="ARBA" id="ARBA00007261"/>
    </source>
</evidence>
<dbReference type="EMBL" id="VNIB01000003">
    <property type="protein sequence ID" value="TYO99321.1"/>
    <property type="molecule type" value="Genomic_DNA"/>
</dbReference>
<evidence type="ECO:0000313" key="4">
    <source>
        <dbReference type="EMBL" id="TYO99321.1"/>
    </source>
</evidence>
<dbReference type="Proteomes" id="UP000324159">
    <property type="component" value="Unassembled WGS sequence"/>
</dbReference>
<dbReference type="Pfam" id="PF00675">
    <property type="entry name" value="Peptidase_M16"/>
    <property type="match status" value="1"/>
</dbReference>
<evidence type="ECO:0000313" key="5">
    <source>
        <dbReference type="Proteomes" id="UP000324159"/>
    </source>
</evidence>
<protein>
    <submittedName>
        <fullName evidence="4">Putative Zn-dependent peptidase</fullName>
    </submittedName>
</protein>
<proteinExistence type="inferred from homology"/>
<dbReference type="AlphaFoldDB" id="A0A5D3WLK2"/>
<comment type="caution">
    <text evidence="4">The sequence shown here is derived from an EMBL/GenBank/DDBJ whole genome shotgun (WGS) entry which is preliminary data.</text>
</comment>
<dbReference type="PANTHER" id="PTHR11851:SF49">
    <property type="entry name" value="MITOCHONDRIAL-PROCESSING PEPTIDASE SUBUNIT ALPHA"/>
    <property type="match status" value="1"/>
</dbReference>
<dbReference type="InterPro" id="IPR011249">
    <property type="entry name" value="Metalloenz_LuxS/M16"/>
</dbReference>
<dbReference type="OrthoDB" id="9811314at2"/>
<sequence>MQIESERLANGLRLVVVRMPHLHSVEMVCYVGVGGRNETRPTAGISHFVEHMLFRGCDGYPDSITLERAFEDIGGGANATTDVETTCYFSRLHPERLEEGARLFAALLRTPYWREMETERRIILEEAREDWNEQGEIINPDTLTNALLWPGTALGQPLIGTAESLQALASADLRGHHARYYAPANVVIVLAGRVEPDRALAAVDRAFGDWRVAGPDFTKVSLPTMQGPASVWVRDSASQINVQFALRLPWGREGSGAFPLRIWRRILSWGGGSRLMLRLREELGLTYHVEAALHLLADTGTLTIDLALQPDNLVRGVSEVLLQLRRMVEEPPAVDELARAVRNFRYDLDYSRDIPEEMAVRYGWGELVGYRRSIEQDLAAAEALTPAMMRQVAEEVVRSDRLALAVVGPWRPEQREAVERLLRQPF</sequence>
<evidence type="ECO:0000259" key="2">
    <source>
        <dbReference type="Pfam" id="PF00675"/>
    </source>
</evidence>
<feature type="domain" description="Peptidase M16 C-terminal" evidence="3">
    <location>
        <begin position="171"/>
        <end position="343"/>
    </location>
</feature>
<dbReference type="RefSeq" id="WP_148895241.1">
    <property type="nucleotide sequence ID" value="NZ_VNIB01000003.1"/>
</dbReference>
<reference evidence="4 5" key="1">
    <citation type="submission" date="2019-07" db="EMBL/GenBank/DDBJ databases">
        <title>Genomic Encyclopedia of Type Strains, Phase IV (KMG-IV): sequencing the most valuable type-strain genomes for metagenomic binning, comparative biology and taxonomic classification.</title>
        <authorList>
            <person name="Goeker M."/>
        </authorList>
    </citation>
    <scope>NUCLEOTIDE SEQUENCE [LARGE SCALE GENOMIC DNA]</scope>
    <source>
        <strain evidence="4 5">SS015</strain>
    </source>
</reference>
<dbReference type="InterPro" id="IPR050361">
    <property type="entry name" value="MPP/UQCRC_Complex"/>
</dbReference>
<dbReference type="Gene3D" id="3.30.830.10">
    <property type="entry name" value="Metalloenzyme, LuxS/M16 peptidase-like"/>
    <property type="match status" value="2"/>
</dbReference>
<name>A0A5D3WLK2_9BACT</name>
<dbReference type="InterPro" id="IPR007863">
    <property type="entry name" value="Peptidase_M16_C"/>
</dbReference>
<dbReference type="InterPro" id="IPR011765">
    <property type="entry name" value="Pept_M16_N"/>
</dbReference>
<keyword evidence="5" id="KW-1185">Reference proteome</keyword>
<accession>A0A5D3WLK2</accession>
<comment type="similarity">
    <text evidence="1">Belongs to the peptidase M16 family.</text>
</comment>
<dbReference type="PANTHER" id="PTHR11851">
    <property type="entry name" value="METALLOPROTEASE"/>
    <property type="match status" value="1"/>
</dbReference>
<dbReference type="Pfam" id="PF05193">
    <property type="entry name" value="Peptidase_M16_C"/>
    <property type="match status" value="1"/>
</dbReference>
<gene>
    <name evidence="4" type="ORF">EDC39_103167</name>
</gene>